<reference evidence="3" key="1">
    <citation type="journal article" date="2019" name="Int. J. Syst. Evol. Microbiol.">
        <title>The Global Catalogue of Microorganisms (GCM) 10K type strain sequencing project: providing services to taxonomists for standard genome sequencing and annotation.</title>
        <authorList>
            <consortium name="The Broad Institute Genomics Platform"/>
            <consortium name="The Broad Institute Genome Sequencing Center for Infectious Disease"/>
            <person name="Wu L."/>
            <person name="Ma J."/>
        </authorList>
    </citation>
    <scope>NUCLEOTIDE SEQUENCE [LARGE SCALE GENOMIC DNA]</scope>
    <source>
        <strain evidence="3">JCM 15309</strain>
    </source>
</reference>
<gene>
    <name evidence="2" type="ORF">GCM10009798_21250</name>
</gene>
<evidence type="ECO:0000256" key="1">
    <source>
        <dbReference type="SAM" id="Phobius"/>
    </source>
</evidence>
<dbReference type="Proteomes" id="UP001500571">
    <property type="component" value="Unassembled WGS sequence"/>
</dbReference>
<name>A0ABP5CES5_9ACTN</name>
<keyword evidence="1" id="KW-0472">Membrane</keyword>
<evidence type="ECO:0000313" key="3">
    <source>
        <dbReference type="Proteomes" id="UP001500571"/>
    </source>
</evidence>
<dbReference type="RefSeq" id="WP_344044800.1">
    <property type="nucleotide sequence ID" value="NZ_BAAAPB010000002.1"/>
</dbReference>
<feature type="transmembrane region" description="Helical" evidence="1">
    <location>
        <begin position="69"/>
        <end position="88"/>
    </location>
</feature>
<evidence type="ECO:0000313" key="2">
    <source>
        <dbReference type="EMBL" id="GAA1961232.1"/>
    </source>
</evidence>
<feature type="transmembrane region" description="Helical" evidence="1">
    <location>
        <begin position="15"/>
        <end position="36"/>
    </location>
</feature>
<sequence>MSDRLTAVRISRRSVAWGAGIFVVLAVVGVLCGLLWRSRLDIPHGVVVSHQWFPDPWDGGERASFAATGWYVVVALGAGVVLGVLAASLSRAQELVTLAAVLVGSVVGTWLMLRVGLHGAPPDPQLAAAHAADGTRLSGTISRPGAAALVTWPLAAVAVVGGIFLLVPGRRTDRSEIEE</sequence>
<organism evidence="2 3">
    <name type="scientific">Nocardioides panacihumi</name>
    <dbReference type="NCBI Taxonomy" id="400774"/>
    <lineage>
        <taxon>Bacteria</taxon>
        <taxon>Bacillati</taxon>
        <taxon>Actinomycetota</taxon>
        <taxon>Actinomycetes</taxon>
        <taxon>Propionibacteriales</taxon>
        <taxon>Nocardioidaceae</taxon>
        <taxon>Nocardioides</taxon>
    </lineage>
</organism>
<accession>A0ABP5CES5</accession>
<feature type="transmembrane region" description="Helical" evidence="1">
    <location>
        <begin position="146"/>
        <end position="167"/>
    </location>
</feature>
<protein>
    <recommendedName>
        <fullName evidence="4">Trp biosynthesis protein</fullName>
    </recommendedName>
</protein>
<proteinExistence type="predicted"/>
<dbReference type="EMBL" id="BAAAPB010000002">
    <property type="protein sequence ID" value="GAA1961232.1"/>
    <property type="molecule type" value="Genomic_DNA"/>
</dbReference>
<keyword evidence="1" id="KW-0812">Transmembrane</keyword>
<comment type="caution">
    <text evidence="2">The sequence shown here is derived from an EMBL/GenBank/DDBJ whole genome shotgun (WGS) entry which is preliminary data.</text>
</comment>
<evidence type="ECO:0008006" key="4">
    <source>
        <dbReference type="Google" id="ProtNLM"/>
    </source>
</evidence>
<keyword evidence="3" id="KW-1185">Reference proteome</keyword>
<feature type="transmembrane region" description="Helical" evidence="1">
    <location>
        <begin position="95"/>
        <end position="113"/>
    </location>
</feature>
<keyword evidence="1" id="KW-1133">Transmembrane helix</keyword>